<dbReference type="GO" id="GO:0004814">
    <property type="term" value="F:arginine-tRNA ligase activity"/>
    <property type="evidence" value="ECO:0007669"/>
    <property type="project" value="InterPro"/>
</dbReference>
<gene>
    <name evidence="11" type="primary">glyS</name>
    <name evidence="13" type="ORF">FLL46_08495</name>
</gene>
<dbReference type="HAMAP" id="MF_00255">
    <property type="entry name" value="Gly_tRNA_synth_beta"/>
    <property type="match status" value="1"/>
</dbReference>
<keyword evidence="6 11" id="KW-0547">Nucleotide-binding</keyword>
<dbReference type="NCBIfam" id="TIGR00211">
    <property type="entry name" value="glyS"/>
    <property type="match status" value="1"/>
</dbReference>
<evidence type="ECO:0000256" key="2">
    <source>
        <dbReference type="ARBA" id="ARBA00008226"/>
    </source>
</evidence>
<evidence type="ECO:0000259" key="12">
    <source>
        <dbReference type="Pfam" id="PF05746"/>
    </source>
</evidence>
<dbReference type="SUPFAM" id="SSF109604">
    <property type="entry name" value="HD-domain/PDEase-like"/>
    <property type="match status" value="1"/>
</dbReference>
<dbReference type="GO" id="GO:0006426">
    <property type="term" value="P:glycyl-tRNA aminoacylation"/>
    <property type="evidence" value="ECO:0007669"/>
    <property type="project" value="UniProtKB-UniRule"/>
</dbReference>
<proteinExistence type="inferred from homology"/>
<dbReference type="GO" id="GO:0005524">
    <property type="term" value="F:ATP binding"/>
    <property type="evidence" value="ECO:0007669"/>
    <property type="project" value="UniProtKB-UniRule"/>
</dbReference>
<dbReference type="PRINTS" id="PR01045">
    <property type="entry name" value="TRNASYNTHGB"/>
</dbReference>
<dbReference type="Pfam" id="PF05746">
    <property type="entry name" value="DALR_1"/>
    <property type="match status" value="1"/>
</dbReference>
<evidence type="ECO:0000256" key="5">
    <source>
        <dbReference type="ARBA" id="ARBA00022598"/>
    </source>
</evidence>
<keyword evidence="7 11" id="KW-0067">ATP-binding</keyword>
<dbReference type="InterPro" id="IPR006194">
    <property type="entry name" value="Gly-tRNA-synth_heterodimer"/>
</dbReference>
<keyword evidence="14" id="KW-1185">Reference proteome</keyword>
<sequence>MNKQDFLFELGCEELPPKALTKLAKSLHDSVASAFESLQLSFVASEWFATPRRLAIRFTELDSAQEDKQVERLGPAVAAAFDNDGNPKPAATGFAKSCGVEVSALSRKQTDKGERLAFVADVKGQQTSELIQDILQKAVSQLPVPKAMRWGNSTSQFSRPVHWVLAILGEEVLPVELFEIKAGNLSFGHRFHAPQSIAINNATDYESKLLDARVVSCFEARKAQIRIQVENAAKKINATAVVDEDLLEEVTALVEWPVALVGKFDQEFLTVPAEALISSMAEHQKYFHLIDNDGKLLPNFITISNIESSQPESVIEGNEKVIRPRLADAKFFYDNDCKKKLEDYIDKLKTVVFQNKLGTLYDKSQRISSLSKVIAHSLGADQATATRAAEICKCDLMTDMVYEFPDLQGIMGRYYATNDGENSEVAAAMDEIYMPRFAGDELPQTTTGLILALAERLDTLVGIFGIGQLPTGAKDPFALRRASLGVLRLITEKSVTLDLVELIDASINTFDDGLLNAETKSNLLEFFAARTTAMYQEKGINTQVINSVQELNVTQPLDFYNRIKAVDLFNKTPESADLAEANKRVKNILEKSDFDPAAVNIDTQLFEAEETALYQTINEVAEFVNSQVQAGHYQQALDKLAGLKEVVNNFFDNVMVNVDDPQIRNNRLALIAQLRNLFLGIADISLLQK</sequence>
<organism evidence="13 14">
    <name type="scientific">Aliikangiella coralliicola</name>
    <dbReference type="NCBI Taxonomy" id="2592383"/>
    <lineage>
        <taxon>Bacteria</taxon>
        <taxon>Pseudomonadati</taxon>
        <taxon>Pseudomonadota</taxon>
        <taxon>Gammaproteobacteria</taxon>
        <taxon>Oceanospirillales</taxon>
        <taxon>Pleioneaceae</taxon>
        <taxon>Aliikangiella</taxon>
    </lineage>
</organism>
<dbReference type="EC" id="6.1.1.14" evidence="11"/>
<keyword evidence="8 11" id="KW-0648">Protein biosynthesis</keyword>
<evidence type="ECO:0000256" key="10">
    <source>
        <dbReference type="ARBA" id="ARBA00047937"/>
    </source>
</evidence>
<comment type="catalytic activity">
    <reaction evidence="10 11">
        <text>tRNA(Gly) + glycine + ATP = glycyl-tRNA(Gly) + AMP + diphosphate</text>
        <dbReference type="Rhea" id="RHEA:16013"/>
        <dbReference type="Rhea" id="RHEA-COMP:9664"/>
        <dbReference type="Rhea" id="RHEA-COMP:9683"/>
        <dbReference type="ChEBI" id="CHEBI:30616"/>
        <dbReference type="ChEBI" id="CHEBI:33019"/>
        <dbReference type="ChEBI" id="CHEBI:57305"/>
        <dbReference type="ChEBI" id="CHEBI:78442"/>
        <dbReference type="ChEBI" id="CHEBI:78522"/>
        <dbReference type="ChEBI" id="CHEBI:456215"/>
        <dbReference type="EC" id="6.1.1.14"/>
    </reaction>
</comment>
<dbReference type="GO" id="GO:0006420">
    <property type="term" value="P:arginyl-tRNA aminoacylation"/>
    <property type="evidence" value="ECO:0007669"/>
    <property type="project" value="InterPro"/>
</dbReference>
<dbReference type="PROSITE" id="PS50861">
    <property type="entry name" value="AA_TRNA_LIGASE_II_GLYAB"/>
    <property type="match status" value="1"/>
</dbReference>
<keyword evidence="9 11" id="KW-0030">Aminoacyl-tRNA synthetase</keyword>
<protein>
    <recommendedName>
        <fullName evidence="11">Glycine--tRNA ligase beta subunit</fullName>
        <ecNumber evidence="11">6.1.1.14</ecNumber>
    </recommendedName>
    <alternativeName>
        <fullName evidence="11">Glycyl-tRNA synthetase beta subunit</fullName>
        <shortName evidence="11">GlyRS</shortName>
    </alternativeName>
</protein>
<dbReference type="EMBL" id="VIKS01000004">
    <property type="protein sequence ID" value="TQV88548.1"/>
    <property type="molecule type" value="Genomic_DNA"/>
</dbReference>
<dbReference type="Gene3D" id="1.10.730.10">
    <property type="entry name" value="Isoleucyl-tRNA Synthetase, Domain 1"/>
    <property type="match status" value="1"/>
</dbReference>
<accession>A0A545UGF0</accession>
<dbReference type="Proteomes" id="UP000315439">
    <property type="component" value="Unassembled WGS sequence"/>
</dbReference>
<evidence type="ECO:0000256" key="4">
    <source>
        <dbReference type="ARBA" id="ARBA00022490"/>
    </source>
</evidence>
<comment type="subunit">
    <text evidence="3 11">Tetramer of two alpha and two beta subunits.</text>
</comment>
<dbReference type="GO" id="GO:0005829">
    <property type="term" value="C:cytosol"/>
    <property type="evidence" value="ECO:0007669"/>
    <property type="project" value="TreeGrafter"/>
</dbReference>
<evidence type="ECO:0000256" key="11">
    <source>
        <dbReference type="HAMAP-Rule" id="MF_00255"/>
    </source>
</evidence>
<comment type="caution">
    <text evidence="13">The sequence shown here is derived from an EMBL/GenBank/DDBJ whole genome shotgun (WGS) entry which is preliminary data.</text>
</comment>
<evidence type="ECO:0000313" key="14">
    <source>
        <dbReference type="Proteomes" id="UP000315439"/>
    </source>
</evidence>
<evidence type="ECO:0000256" key="6">
    <source>
        <dbReference type="ARBA" id="ARBA00022741"/>
    </source>
</evidence>
<dbReference type="InterPro" id="IPR015944">
    <property type="entry name" value="Gly-tRNA-synth_bsu"/>
</dbReference>
<evidence type="ECO:0000256" key="1">
    <source>
        <dbReference type="ARBA" id="ARBA00004496"/>
    </source>
</evidence>
<evidence type="ECO:0000256" key="3">
    <source>
        <dbReference type="ARBA" id="ARBA00011209"/>
    </source>
</evidence>
<evidence type="ECO:0000313" key="13">
    <source>
        <dbReference type="EMBL" id="TQV88548.1"/>
    </source>
</evidence>
<name>A0A545UGF0_9GAMM</name>
<dbReference type="PANTHER" id="PTHR30075:SF2">
    <property type="entry name" value="GLYCINE--TRNA LIGASE, CHLOROPLASTIC_MITOCHONDRIAL 2"/>
    <property type="match status" value="1"/>
</dbReference>
<comment type="similarity">
    <text evidence="2 11">Belongs to the class-II aminoacyl-tRNA synthetase family.</text>
</comment>
<dbReference type="GO" id="GO:0004820">
    <property type="term" value="F:glycine-tRNA ligase activity"/>
    <property type="evidence" value="ECO:0007669"/>
    <property type="project" value="UniProtKB-UniRule"/>
</dbReference>
<dbReference type="InterPro" id="IPR008909">
    <property type="entry name" value="DALR_anticod-bd"/>
</dbReference>
<dbReference type="PANTHER" id="PTHR30075">
    <property type="entry name" value="GLYCYL-TRNA SYNTHETASE"/>
    <property type="match status" value="1"/>
</dbReference>
<keyword evidence="4 11" id="KW-0963">Cytoplasm</keyword>
<dbReference type="AlphaFoldDB" id="A0A545UGF0"/>
<evidence type="ECO:0000256" key="7">
    <source>
        <dbReference type="ARBA" id="ARBA00022840"/>
    </source>
</evidence>
<dbReference type="Pfam" id="PF02092">
    <property type="entry name" value="tRNA_synt_2f"/>
    <property type="match status" value="1"/>
</dbReference>
<comment type="subcellular location">
    <subcellularLocation>
        <location evidence="1 11">Cytoplasm</location>
    </subcellularLocation>
</comment>
<evidence type="ECO:0000256" key="8">
    <source>
        <dbReference type="ARBA" id="ARBA00022917"/>
    </source>
</evidence>
<reference evidence="13 14" key="1">
    <citation type="submission" date="2019-07" db="EMBL/GenBank/DDBJ databases">
        <title>Draft genome for Aliikangiella sp. M105.</title>
        <authorList>
            <person name="Wang G."/>
        </authorList>
    </citation>
    <scope>NUCLEOTIDE SEQUENCE [LARGE SCALE GENOMIC DNA]</scope>
    <source>
        <strain evidence="13 14">M105</strain>
    </source>
</reference>
<dbReference type="RefSeq" id="WP_142893056.1">
    <property type="nucleotide sequence ID" value="NZ_ML660162.1"/>
</dbReference>
<dbReference type="OrthoDB" id="9775440at2"/>
<keyword evidence="5 11" id="KW-0436">Ligase</keyword>
<feature type="domain" description="DALR anticodon binding" evidence="12">
    <location>
        <begin position="580"/>
        <end position="677"/>
    </location>
</feature>
<evidence type="ECO:0000256" key="9">
    <source>
        <dbReference type="ARBA" id="ARBA00023146"/>
    </source>
</evidence>